<dbReference type="PROSITE" id="PS51257">
    <property type="entry name" value="PROKAR_LIPOPROTEIN"/>
    <property type="match status" value="1"/>
</dbReference>
<feature type="chain" id="PRO_5045899571" description="Lipocalin-like domain-containing protein" evidence="1">
    <location>
        <begin position="21"/>
        <end position="131"/>
    </location>
</feature>
<keyword evidence="3" id="KW-1185">Reference proteome</keyword>
<evidence type="ECO:0000313" key="2">
    <source>
        <dbReference type="EMBL" id="WZN47001.1"/>
    </source>
</evidence>
<evidence type="ECO:0008006" key="4">
    <source>
        <dbReference type="Google" id="ProtNLM"/>
    </source>
</evidence>
<evidence type="ECO:0000313" key="3">
    <source>
        <dbReference type="Proteomes" id="UP001449657"/>
    </source>
</evidence>
<dbReference type="RefSeq" id="WP_341841666.1">
    <property type="nucleotide sequence ID" value="NZ_CP149792.1"/>
</dbReference>
<evidence type="ECO:0000256" key="1">
    <source>
        <dbReference type="SAM" id="SignalP"/>
    </source>
</evidence>
<dbReference type="Proteomes" id="UP001449657">
    <property type="component" value="Chromosome"/>
</dbReference>
<accession>A0ABZ2Z443</accession>
<organism evidence="2 3">
    <name type="scientific">Chitinophaga caseinilytica</name>
    <dbReference type="NCBI Taxonomy" id="2267521"/>
    <lineage>
        <taxon>Bacteria</taxon>
        <taxon>Pseudomonadati</taxon>
        <taxon>Bacteroidota</taxon>
        <taxon>Chitinophagia</taxon>
        <taxon>Chitinophagales</taxon>
        <taxon>Chitinophagaceae</taxon>
        <taxon>Chitinophaga</taxon>
    </lineage>
</organism>
<reference evidence="2 3" key="1">
    <citation type="submission" date="2024-03" db="EMBL/GenBank/DDBJ databases">
        <title>Chitinophaga caseinilytica sp. nov., a casein hydrolysing bacterium isolated from forest soil.</title>
        <authorList>
            <person name="Lee D.S."/>
            <person name="Han D.M."/>
            <person name="Baek J.H."/>
            <person name="Choi D.G."/>
            <person name="Jeon J.H."/>
            <person name="Jeon C.O."/>
        </authorList>
    </citation>
    <scope>NUCLEOTIDE SEQUENCE [LARGE SCALE GENOMIC DNA]</scope>
    <source>
        <strain evidence="2 3">KACC 19118</strain>
    </source>
</reference>
<sequence length="131" mass="14239">MKHMLLLLPLMATIIFSACKKDKSPNYEGTPNAISGEWKIDASAMQFTSDAILPEWGFGTDHKYERKGGTKSAPLHEKGTYTFGPGPADGLILTLKPNGGNSYTISVSELTAKSVNFRETADGPTNTFLRK</sequence>
<keyword evidence="1" id="KW-0732">Signal</keyword>
<feature type="signal peptide" evidence="1">
    <location>
        <begin position="1"/>
        <end position="20"/>
    </location>
</feature>
<protein>
    <recommendedName>
        <fullName evidence="4">Lipocalin-like domain-containing protein</fullName>
    </recommendedName>
</protein>
<name>A0ABZ2Z443_9BACT</name>
<gene>
    <name evidence="2" type="ORF">WJU22_02235</name>
</gene>
<proteinExistence type="predicted"/>
<dbReference type="EMBL" id="CP150096">
    <property type="protein sequence ID" value="WZN47001.1"/>
    <property type="molecule type" value="Genomic_DNA"/>
</dbReference>